<dbReference type="Pfam" id="PF24041">
    <property type="entry name" value="DUF7350"/>
    <property type="match status" value="1"/>
</dbReference>
<feature type="domain" description="DUF7350" evidence="2">
    <location>
        <begin position="233"/>
        <end position="351"/>
    </location>
</feature>
<dbReference type="RefSeq" id="WP_260594739.1">
    <property type="nucleotide sequence ID" value="NZ_CP104003.1"/>
</dbReference>
<evidence type="ECO:0000313" key="4">
    <source>
        <dbReference type="Proteomes" id="UP001057580"/>
    </source>
</evidence>
<accession>A0A9E7UCC1</accession>
<evidence type="ECO:0000259" key="2">
    <source>
        <dbReference type="Pfam" id="PF24041"/>
    </source>
</evidence>
<dbReference type="InterPro" id="IPR055774">
    <property type="entry name" value="DUF7350"/>
</dbReference>
<evidence type="ECO:0000256" key="1">
    <source>
        <dbReference type="SAM" id="MobiDB-lite"/>
    </source>
</evidence>
<dbReference type="PROSITE" id="PS51257">
    <property type="entry name" value="PROKAR_LIPOPROTEIN"/>
    <property type="match status" value="1"/>
</dbReference>
<protein>
    <submittedName>
        <fullName evidence="3">Iron transporter</fullName>
    </submittedName>
</protein>
<dbReference type="KEGG" id="ssai:N0B31_04980"/>
<evidence type="ECO:0000313" key="3">
    <source>
        <dbReference type="EMBL" id="UWM55639.1"/>
    </source>
</evidence>
<reference evidence="3" key="1">
    <citation type="submission" date="2022-09" db="EMBL/GenBank/DDBJ databases">
        <title>Diverse halophilic archaea isolated from saline environments.</title>
        <authorList>
            <person name="Cui H.-L."/>
        </authorList>
    </citation>
    <scope>NUCLEOTIDE SEQUENCE</scope>
    <source>
        <strain evidence="3">ZS-35-S2</strain>
    </source>
</reference>
<dbReference type="AlphaFoldDB" id="A0A9E7UCC1"/>
<dbReference type="Proteomes" id="UP001057580">
    <property type="component" value="Chromosome"/>
</dbReference>
<sequence length="352" mass="37611">MRRRTLLRVAGLGGAVGVLGTAGCLDRGGAGDRGPGTPPPPLEDPPTAVYRPSNVSGTRLVGVADDGPFRFGLLYSLPSRFWELVGQTGYRRDPTPEDSIHLMATVWDPDSGVVLPEVGLTTEVRRDGDLVTEEAVYAMLSQRLGFHYGDNFALPGDGEYTVRLRVGGLQIRRTGAFADRFADPATVEVPLQFEAADRAGLERRPVTDAGRPGAVEPSPVVDVPNAVARSPSALPGTHRGQVRTGDAVLDVLSLDGEAAAQFEAETYLAVVVRTPYNGMVLPAMGLRVTLDGAEHRLLRTVDPDLGYHYGVAVDDLRPGARLTLTTTTPPQVARHEGYETAFVEMPPVSLTL</sequence>
<proteinExistence type="predicted"/>
<gene>
    <name evidence="3" type="ORF">N0B31_04980</name>
</gene>
<dbReference type="Gene3D" id="2.60.40.2480">
    <property type="entry name" value="Periplasmic metal-binding protein Tp34-type"/>
    <property type="match status" value="1"/>
</dbReference>
<dbReference type="EMBL" id="CP104003">
    <property type="protein sequence ID" value="UWM55639.1"/>
    <property type="molecule type" value="Genomic_DNA"/>
</dbReference>
<keyword evidence="4" id="KW-1185">Reference proteome</keyword>
<name>A0A9E7UCC1_9EURY</name>
<organism evidence="3 4">
    <name type="scientific">Salinirubellus salinus</name>
    <dbReference type="NCBI Taxonomy" id="1364945"/>
    <lineage>
        <taxon>Archaea</taxon>
        <taxon>Methanobacteriati</taxon>
        <taxon>Methanobacteriota</taxon>
        <taxon>Stenosarchaea group</taxon>
        <taxon>Halobacteria</taxon>
        <taxon>Halobacteriales</taxon>
        <taxon>Natronomonadaceae</taxon>
        <taxon>Salinirubellus</taxon>
    </lineage>
</organism>
<feature type="region of interest" description="Disordered" evidence="1">
    <location>
        <begin position="27"/>
        <end position="48"/>
    </location>
</feature>
<dbReference type="GeneID" id="74941752"/>
<dbReference type="InterPro" id="IPR038482">
    <property type="entry name" value="Tp34-type_sf"/>
</dbReference>